<evidence type="ECO:0000256" key="1">
    <source>
        <dbReference type="ARBA" id="ARBA00004613"/>
    </source>
</evidence>
<keyword evidence="3" id="KW-0964">Secreted</keyword>
<dbReference type="AlphaFoldDB" id="A0A6A3H9G1"/>
<reference evidence="11 12" key="1">
    <citation type="submission" date="2018-09" db="EMBL/GenBank/DDBJ databases">
        <title>Genomic investigation of the strawberry pathogen Phytophthora fragariae indicates pathogenicity is determined by transcriptional variation in three key races.</title>
        <authorList>
            <person name="Adams T.M."/>
            <person name="Armitage A.D."/>
            <person name="Sobczyk M.K."/>
            <person name="Bates H.J."/>
            <person name="Dunwell J.M."/>
            <person name="Nellist C.F."/>
            <person name="Harrison R.J."/>
        </authorList>
    </citation>
    <scope>NUCLEOTIDE SEQUENCE [LARGE SCALE GENOMIC DNA]</scope>
    <source>
        <strain evidence="11 12">SCRP249</strain>
    </source>
</reference>
<feature type="signal peptide" evidence="9">
    <location>
        <begin position="1"/>
        <end position="19"/>
    </location>
</feature>
<dbReference type="GO" id="GO:0006508">
    <property type="term" value="P:proteolysis"/>
    <property type="evidence" value="ECO:0007669"/>
    <property type="project" value="InterPro"/>
</dbReference>
<feature type="chain" id="PRO_5025334381" description="Peptidase S1 domain-containing protein" evidence="9">
    <location>
        <begin position="20"/>
        <end position="293"/>
    </location>
</feature>
<dbReference type="InterPro" id="IPR009003">
    <property type="entry name" value="Peptidase_S1_PA"/>
</dbReference>
<evidence type="ECO:0000256" key="7">
    <source>
        <dbReference type="ARBA" id="ARBA00023180"/>
    </source>
</evidence>
<dbReference type="GO" id="GO:0005576">
    <property type="term" value="C:extracellular region"/>
    <property type="evidence" value="ECO:0007669"/>
    <property type="project" value="UniProtKB-SubCell"/>
</dbReference>
<dbReference type="SMART" id="SM00020">
    <property type="entry name" value="Tryp_SPc"/>
    <property type="match status" value="1"/>
</dbReference>
<comment type="caution">
    <text evidence="11">The sequence shown here is derived from an EMBL/GenBank/DDBJ whole genome shotgun (WGS) entry which is preliminary data.</text>
</comment>
<organism evidence="11 12">
    <name type="scientific">Phytophthora rubi</name>
    <dbReference type="NCBI Taxonomy" id="129364"/>
    <lineage>
        <taxon>Eukaryota</taxon>
        <taxon>Sar</taxon>
        <taxon>Stramenopiles</taxon>
        <taxon>Oomycota</taxon>
        <taxon>Peronosporomycetes</taxon>
        <taxon>Peronosporales</taxon>
        <taxon>Peronosporaceae</taxon>
        <taxon>Phytophthora</taxon>
    </lineage>
</organism>
<sequence>MKAITIIAAASMAIAAVTADVDTTSRQLILGGGVIPSGEKTYSVGIRSTAGGDTYCGGALISPTHVLTTTICTKHAKPDFVAVGTHYVNGTKDGEQLKVISAQNHTDFNKTGKSEYDFALLTLEKPSKFAPVKLPKADDSDIKPGMWSKAMGWGWTSFPNGTLSNEMQGVSLQVWSNEDCEQVYVINPTNVCAGGVAGKDSCVTDTGGPLIKGNGAGDKDDVLIGLVNWGYGCGDQGSPTVYSRVSSALKWVNPIISTKKVNAGTPVKQSTPDKQGIKQGVPIKQGMPGTTRS</sequence>
<comment type="similarity">
    <text evidence="2">Belongs to the peptidase S1 family.</text>
</comment>
<gene>
    <name evidence="11" type="ORF">PR001_g28618</name>
</gene>
<evidence type="ECO:0000256" key="9">
    <source>
        <dbReference type="SAM" id="SignalP"/>
    </source>
</evidence>
<accession>A0A6A3H9G1</accession>
<dbReference type="InterPro" id="IPR043504">
    <property type="entry name" value="Peptidase_S1_PA_chymotrypsin"/>
</dbReference>
<evidence type="ECO:0000256" key="5">
    <source>
        <dbReference type="ARBA" id="ARBA00023026"/>
    </source>
</evidence>
<evidence type="ECO:0000313" key="12">
    <source>
        <dbReference type="Proteomes" id="UP000429607"/>
    </source>
</evidence>
<dbReference type="PRINTS" id="PR00722">
    <property type="entry name" value="CHYMOTRYPSIN"/>
</dbReference>
<proteinExistence type="inferred from homology"/>
<keyword evidence="7" id="KW-0325">Glycoprotein</keyword>
<evidence type="ECO:0000256" key="2">
    <source>
        <dbReference type="ARBA" id="ARBA00007664"/>
    </source>
</evidence>
<dbReference type="InterPro" id="IPR001314">
    <property type="entry name" value="Peptidase_S1A"/>
</dbReference>
<dbReference type="FunFam" id="2.40.10.10:FF:000156">
    <property type="entry name" value="MIP06385p"/>
    <property type="match status" value="1"/>
</dbReference>
<evidence type="ECO:0000259" key="10">
    <source>
        <dbReference type="PROSITE" id="PS50240"/>
    </source>
</evidence>
<evidence type="ECO:0000256" key="6">
    <source>
        <dbReference type="ARBA" id="ARBA00023157"/>
    </source>
</evidence>
<dbReference type="CDD" id="cd00190">
    <property type="entry name" value="Tryp_SPc"/>
    <property type="match status" value="1"/>
</dbReference>
<dbReference type="InterPro" id="IPR050430">
    <property type="entry name" value="Peptidase_S1"/>
</dbReference>
<dbReference type="Gene3D" id="2.40.10.10">
    <property type="entry name" value="Trypsin-like serine proteases"/>
    <property type="match status" value="1"/>
</dbReference>
<evidence type="ECO:0000256" key="8">
    <source>
        <dbReference type="SAM" id="MobiDB-lite"/>
    </source>
</evidence>
<evidence type="ECO:0000256" key="4">
    <source>
        <dbReference type="ARBA" id="ARBA00022729"/>
    </source>
</evidence>
<dbReference type="InterPro" id="IPR001254">
    <property type="entry name" value="Trypsin_dom"/>
</dbReference>
<evidence type="ECO:0000313" key="11">
    <source>
        <dbReference type="EMBL" id="KAE8965782.1"/>
    </source>
</evidence>
<dbReference type="PROSITE" id="PS50240">
    <property type="entry name" value="TRYPSIN_DOM"/>
    <property type="match status" value="1"/>
</dbReference>
<dbReference type="PANTHER" id="PTHR24276:SF98">
    <property type="entry name" value="FI18310P1-RELATED"/>
    <property type="match status" value="1"/>
</dbReference>
<feature type="region of interest" description="Disordered" evidence="8">
    <location>
        <begin position="263"/>
        <end position="293"/>
    </location>
</feature>
<dbReference type="GO" id="GO:0004252">
    <property type="term" value="F:serine-type endopeptidase activity"/>
    <property type="evidence" value="ECO:0007669"/>
    <property type="project" value="InterPro"/>
</dbReference>
<name>A0A6A3H9G1_9STRA</name>
<dbReference type="Proteomes" id="UP000429607">
    <property type="component" value="Unassembled WGS sequence"/>
</dbReference>
<dbReference type="SUPFAM" id="SSF50494">
    <property type="entry name" value="Trypsin-like serine proteases"/>
    <property type="match status" value="1"/>
</dbReference>
<comment type="subcellular location">
    <subcellularLocation>
        <location evidence="1">Secreted</location>
    </subcellularLocation>
</comment>
<feature type="domain" description="Peptidase S1" evidence="10">
    <location>
        <begin position="29"/>
        <end position="257"/>
    </location>
</feature>
<keyword evidence="5" id="KW-0843">Virulence</keyword>
<dbReference type="PANTHER" id="PTHR24276">
    <property type="entry name" value="POLYSERASE-RELATED"/>
    <property type="match status" value="1"/>
</dbReference>
<dbReference type="Pfam" id="PF00089">
    <property type="entry name" value="Trypsin"/>
    <property type="match status" value="1"/>
</dbReference>
<evidence type="ECO:0000256" key="3">
    <source>
        <dbReference type="ARBA" id="ARBA00022525"/>
    </source>
</evidence>
<dbReference type="EMBL" id="QXFV01005231">
    <property type="protein sequence ID" value="KAE8965782.1"/>
    <property type="molecule type" value="Genomic_DNA"/>
</dbReference>
<keyword evidence="4 9" id="KW-0732">Signal</keyword>
<protein>
    <recommendedName>
        <fullName evidence="10">Peptidase S1 domain-containing protein</fullName>
    </recommendedName>
</protein>
<keyword evidence="6" id="KW-1015">Disulfide bond</keyword>